<feature type="transmembrane region" description="Helical" evidence="1">
    <location>
        <begin position="295"/>
        <end position="319"/>
    </location>
</feature>
<evidence type="ECO:0000313" key="2">
    <source>
        <dbReference type="EMBL" id="EDM87102.1"/>
    </source>
</evidence>
<evidence type="ECO:0000256" key="1">
    <source>
        <dbReference type="SAM" id="Phobius"/>
    </source>
</evidence>
<organism evidence="2 3">
    <name type="scientific">Blautia obeum ATCC 29174</name>
    <dbReference type="NCBI Taxonomy" id="411459"/>
    <lineage>
        <taxon>Bacteria</taxon>
        <taxon>Bacillati</taxon>
        <taxon>Bacillota</taxon>
        <taxon>Clostridia</taxon>
        <taxon>Lachnospirales</taxon>
        <taxon>Lachnospiraceae</taxon>
        <taxon>Blautia</taxon>
    </lineage>
</organism>
<feature type="transmembrane region" description="Helical" evidence="1">
    <location>
        <begin position="82"/>
        <end position="102"/>
    </location>
</feature>
<feature type="transmembrane region" description="Helical" evidence="1">
    <location>
        <begin position="224"/>
        <end position="244"/>
    </location>
</feature>
<feature type="transmembrane region" description="Helical" evidence="1">
    <location>
        <begin position="256"/>
        <end position="275"/>
    </location>
</feature>
<evidence type="ECO:0000313" key="3">
    <source>
        <dbReference type="Proteomes" id="UP000006002"/>
    </source>
</evidence>
<dbReference type="eggNOG" id="ENOG502ZPBC">
    <property type="taxonomic scope" value="Bacteria"/>
</dbReference>
<feature type="transmembrane region" description="Helical" evidence="1">
    <location>
        <begin position="356"/>
        <end position="373"/>
    </location>
</feature>
<dbReference type="Proteomes" id="UP000006002">
    <property type="component" value="Unassembled WGS sequence"/>
</dbReference>
<feature type="transmembrane region" description="Helical" evidence="1">
    <location>
        <begin position="109"/>
        <end position="125"/>
    </location>
</feature>
<comment type="caution">
    <text evidence="2">The sequence shown here is derived from an EMBL/GenBank/DDBJ whole genome shotgun (WGS) entry which is preliminary data.</text>
</comment>
<gene>
    <name evidence="2" type="ORF">RUMOBE_02276</name>
</gene>
<name>A5ZTE7_9FIRM</name>
<keyword evidence="1" id="KW-0472">Membrane</keyword>
<keyword evidence="1" id="KW-1133">Transmembrane helix</keyword>
<protein>
    <submittedName>
        <fullName evidence="2">Uncharacterized protein</fullName>
    </submittedName>
</protein>
<feature type="transmembrane region" description="Helical" evidence="1">
    <location>
        <begin position="53"/>
        <end position="76"/>
    </location>
</feature>
<keyword evidence="1" id="KW-0812">Transmembrane</keyword>
<proteinExistence type="predicted"/>
<reference evidence="2 3" key="1">
    <citation type="submission" date="2007-03" db="EMBL/GenBank/DDBJ databases">
        <authorList>
            <person name="Fulton L."/>
            <person name="Clifton S."/>
            <person name="Fulton B."/>
            <person name="Xu J."/>
            <person name="Minx P."/>
            <person name="Pepin K.H."/>
            <person name="Johnson M."/>
            <person name="Thiruvilangam P."/>
            <person name="Bhonagiri V."/>
            <person name="Nash W.E."/>
            <person name="Mardis E.R."/>
            <person name="Wilson R.K."/>
        </authorList>
    </citation>
    <scope>NUCLEOTIDE SEQUENCE [LARGE SCALE GENOMIC DNA]</scope>
    <source>
        <strain evidence="2 3">ATCC 29174</strain>
    </source>
</reference>
<feature type="transmembrane region" description="Helical" evidence="1">
    <location>
        <begin position="131"/>
        <end position="149"/>
    </location>
</feature>
<dbReference type="HOGENOM" id="CLU_739016_0_0_9"/>
<reference evidence="2 3" key="2">
    <citation type="submission" date="2007-04" db="EMBL/GenBank/DDBJ databases">
        <title>Draft genome sequence of Ruminococcus obeum (ATCC 29174).</title>
        <authorList>
            <person name="Sudarsanam P."/>
            <person name="Ley R."/>
            <person name="Guruge J."/>
            <person name="Turnbaugh P.J."/>
            <person name="Mahowald M."/>
            <person name="Liep D."/>
            <person name="Gordon J."/>
        </authorList>
    </citation>
    <scope>NUCLEOTIDE SEQUENCE [LARGE SCALE GENOMIC DNA]</scope>
    <source>
        <strain evidence="2 3">ATCC 29174</strain>
    </source>
</reference>
<dbReference type="AlphaFoldDB" id="A5ZTE7"/>
<accession>A5ZTE7</accession>
<sequence>MFDSKIYFISFLCMLASIICKMRKNSMPQIVVKPMTLYLFNTRKIRDVFVLKYAFFVIKYVLLSLLLAFCTCGSFQSNKYVMVFGGYTIYLIEGLLVSWNIYNVIKQSYIYIWKAIFVFLSILTLTSCTSVIIEFINLVCMILIFIYTAKYLNINYLKYENDIKYLDKVLVAQNNNDTILLNQYSKEKIARKLYGKEYMPDFLKKYPLVWKAVISISRIGKLPIIIGIVCFSLTFMIYTLPVFWSIPVLEFKEIRYFLLIFGVFSLFQFSIQAFFKQLSDLVEKQKNGLYIPFKLSKIILQFSIIPTIYIIIMSVIVTILLKSRIYLSIIFGVIMVMYIWITMYFGIKNKNLLNKIYTVLSIIVFLLSSILMIK</sequence>
<dbReference type="EMBL" id="AAVO02000009">
    <property type="protein sequence ID" value="EDM87102.1"/>
    <property type="molecule type" value="Genomic_DNA"/>
</dbReference>
<feature type="transmembrane region" description="Helical" evidence="1">
    <location>
        <begin position="325"/>
        <end position="347"/>
    </location>
</feature>